<sequence length="192" mass="23332">MAMHTVPHCKSDTLAKQIGESITHGHTNEQNTIENNHWSAVSIICACKVAMAHRSWLRRHRQLRLGQGLRWHGQRLRLRLWWHGQGLRLRLWWHGQGLWWHRQRLRFGQGLWWHRKWLRLGQGLWWHGKWLRLGQGLWWYRQRLRLRLLGLGQGLWGHRQRLRHRVLRLGQRRHVGLRELLHPPRRVADATA</sequence>
<accession>A0A8T0VT73</accession>
<gene>
    <name evidence="1" type="ORF">PVAP13_2NG579060</name>
</gene>
<organism evidence="1 2">
    <name type="scientific">Panicum virgatum</name>
    <name type="common">Blackwell switchgrass</name>
    <dbReference type="NCBI Taxonomy" id="38727"/>
    <lineage>
        <taxon>Eukaryota</taxon>
        <taxon>Viridiplantae</taxon>
        <taxon>Streptophyta</taxon>
        <taxon>Embryophyta</taxon>
        <taxon>Tracheophyta</taxon>
        <taxon>Spermatophyta</taxon>
        <taxon>Magnoliopsida</taxon>
        <taxon>Liliopsida</taxon>
        <taxon>Poales</taxon>
        <taxon>Poaceae</taxon>
        <taxon>PACMAD clade</taxon>
        <taxon>Panicoideae</taxon>
        <taxon>Panicodae</taxon>
        <taxon>Paniceae</taxon>
        <taxon>Panicinae</taxon>
        <taxon>Panicum</taxon>
        <taxon>Panicum sect. Hiantes</taxon>
    </lineage>
</organism>
<reference evidence="1" key="1">
    <citation type="submission" date="2020-05" db="EMBL/GenBank/DDBJ databases">
        <title>WGS assembly of Panicum virgatum.</title>
        <authorList>
            <person name="Lovell J.T."/>
            <person name="Jenkins J."/>
            <person name="Shu S."/>
            <person name="Juenger T.E."/>
            <person name="Schmutz J."/>
        </authorList>
    </citation>
    <scope>NUCLEOTIDE SEQUENCE</scope>
    <source>
        <strain evidence="1">AP13</strain>
    </source>
</reference>
<comment type="caution">
    <text evidence="1">The sequence shown here is derived from an EMBL/GenBank/DDBJ whole genome shotgun (WGS) entry which is preliminary data.</text>
</comment>
<dbReference type="EMBL" id="CM029040">
    <property type="protein sequence ID" value="KAG2638198.1"/>
    <property type="molecule type" value="Genomic_DNA"/>
</dbReference>
<keyword evidence="2" id="KW-1185">Reference proteome</keyword>
<proteinExistence type="predicted"/>
<evidence type="ECO:0000313" key="1">
    <source>
        <dbReference type="EMBL" id="KAG2638198.1"/>
    </source>
</evidence>
<name>A0A8T0VT73_PANVG</name>
<evidence type="ECO:0000313" key="2">
    <source>
        <dbReference type="Proteomes" id="UP000823388"/>
    </source>
</evidence>
<dbReference type="AlphaFoldDB" id="A0A8T0VT73"/>
<dbReference type="Proteomes" id="UP000823388">
    <property type="component" value="Chromosome 2N"/>
</dbReference>
<protein>
    <submittedName>
        <fullName evidence="1">Uncharacterized protein</fullName>
    </submittedName>
</protein>